<sequence>MTVANVAPLTASEIQQLAADWYLKLDVHAPLEDYIPFLVEDGLEMRFPEATVYGFEGFQGWYDRVIRIFFDEVHTLKQVNVEASGDEAKVQVVVKWEASVWNPPAAKSDRIVLDAYQTWIIKRSANTGKPVIATYIVDSLSYYEGSARL</sequence>
<comment type="caution">
    <text evidence="1">The sequence shown here is derived from an EMBL/GenBank/DDBJ whole genome shotgun (WGS) entry which is preliminary data.</text>
</comment>
<protein>
    <recommendedName>
        <fullName evidence="3">Nuclear transport factor 2 family protein</fullName>
    </recommendedName>
</protein>
<reference evidence="1 2" key="1">
    <citation type="journal article" date="2020" name="ISME J.">
        <title>Comparative genomics reveals insights into cyanobacterial evolution and habitat adaptation.</title>
        <authorList>
            <person name="Chen M.Y."/>
            <person name="Teng W.K."/>
            <person name="Zhao L."/>
            <person name="Hu C.X."/>
            <person name="Zhou Y.K."/>
            <person name="Han B.P."/>
            <person name="Song L.R."/>
            <person name="Shu W.S."/>
        </authorList>
    </citation>
    <scope>NUCLEOTIDE SEQUENCE [LARGE SCALE GENOMIC DNA]</scope>
    <source>
        <strain evidence="1 2">FACHB-260</strain>
    </source>
</reference>
<dbReference type="RefSeq" id="WP_190406773.1">
    <property type="nucleotide sequence ID" value="NZ_JACJRF010000011.1"/>
</dbReference>
<evidence type="ECO:0000313" key="2">
    <source>
        <dbReference type="Proteomes" id="UP000607281"/>
    </source>
</evidence>
<dbReference type="EMBL" id="JACJRF010000011">
    <property type="protein sequence ID" value="MBD2344320.1"/>
    <property type="molecule type" value="Genomic_DNA"/>
</dbReference>
<dbReference type="Proteomes" id="UP000607281">
    <property type="component" value="Unassembled WGS sequence"/>
</dbReference>
<name>A0ABR8CMA8_9NOST</name>
<dbReference type="InterPro" id="IPR032710">
    <property type="entry name" value="NTF2-like_dom_sf"/>
</dbReference>
<dbReference type="SUPFAM" id="SSF54427">
    <property type="entry name" value="NTF2-like"/>
    <property type="match status" value="1"/>
</dbReference>
<gene>
    <name evidence="1" type="ORF">H6G18_09180</name>
</gene>
<keyword evidence="2" id="KW-1185">Reference proteome</keyword>
<evidence type="ECO:0000313" key="1">
    <source>
        <dbReference type="EMBL" id="MBD2344320.1"/>
    </source>
</evidence>
<proteinExistence type="predicted"/>
<organism evidence="1 2">
    <name type="scientific">Anabaena subtropica FACHB-260</name>
    <dbReference type="NCBI Taxonomy" id="2692884"/>
    <lineage>
        <taxon>Bacteria</taxon>
        <taxon>Bacillati</taxon>
        <taxon>Cyanobacteriota</taxon>
        <taxon>Cyanophyceae</taxon>
        <taxon>Nostocales</taxon>
        <taxon>Nostocaceae</taxon>
        <taxon>Anabaena</taxon>
    </lineage>
</organism>
<accession>A0ABR8CMA8</accession>
<evidence type="ECO:0008006" key="3">
    <source>
        <dbReference type="Google" id="ProtNLM"/>
    </source>
</evidence>